<protein>
    <recommendedName>
        <fullName evidence="1">ATP-dependent DNA helicase</fullName>
        <ecNumber evidence="1">5.6.2.3</ecNumber>
    </recommendedName>
</protein>
<sequence>MPAPSRLKKHGRMGSHIEKSSLQVNKLSTTSTTFLMLFKNETEKNQKRKMEAWNGHERKRRKDEDEDEAEKASQFSSSGRETKKPILKFVSGTATGKSFLINMLADQLTMKYTKPKTAATSPAVLLAAPTGLAALNIRGSTIHSLFSIEVQHGRMLDFKGTDFEDAGSSRELLRNVKLVIMDEVSMCSNIILAKLHLRLQQIKGNRELFGGVNIIAFGDLLQLPPVLAKPVFEALKPEVVGEVFGSIASPINLWRMFEYQELTMNMRQKEDTKFGEVMGRLRIDMLDAEDVDFLKTRLIKKIKKNVDDDDESSTIEEAAEYYLRILDEDPTTIALFSTNDEVSHFNDTILSQLGMKTFTVLAEDVNEASAMDDILDGETAKDRVRKSRIYQRNEFSIVKKKKKSSKLKPILKEEDPTGRLCGGLAAKLTLAENARVMLRQKFGRLVNGAQGYLRTVKRRSGEVVSLGVVFDGFKKETKIERVNAVFNVSRDERRRRSQFPLTIAYAATVHKSQGMTVNHAVISTRSMFSPGQLFVAFSRVRSLAGLHLIDFFPHKVSCHRESVLETNRLRATIGLPSLDVPPEPVKKREKKVVKS</sequence>
<accession>A0A8S1HXF3</accession>
<feature type="compositionally biased region" description="Basic and acidic residues" evidence="2">
    <location>
        <begin position="40"/>
        <end position="56"/>
    </location>
</feature>
<dbReference type="CDD" id="cd18809">
    <property type="entry name" value="SF1_C_RecD"/>
    <property type="match status" value="1"/>
</dbReference>
<dbReference type="EC" id="5.6.2.3" evidence="1"/>
<dbReference type="GO" id="GO:0016787">
    <property type="term" value="F:hydrolase activity"/>
    <property type="evidence" value="ECO:0007669"/>
    <property type="project" value="UniProtKB-KW"/>
</dbReference>
<dbReference type="PANTHER" id="PTHR47642">
    <property type="entry name" value="ATP-DEPENDENT DNA HELICASE"/>
    <property type="match status" value="1"/>
</dbReference>
<keyword evidence="1" id="KW-0227">DNA damage</keyword>
<comment type="catalytic activity">
    <reaction evidence="1">
        <text>ATP + H2O = ADP + phosphate + H(+)</text>
        <dbReference type="Rhea" id="RHEA:13065"/>
        <dbReference type="ChEBI" id="CHEBI:15377"/>
        <dbReference type="ChEBI" id="CHEBI:15378"/>
        <dbReference type="ChEBI" id="CHEBI:30616"/>
        <dbReference type="ChEBI" id="CHEBI:43474"/>
        <dbReference type="ChEBI" id="CHEBI:456216"/>
        <dbReference type="EC" id="5.6.2.3"/>
    </reaction>
</comment>
<reference evidence="4" key="1">
    <citation type="submission" date="2020-10" db="EMBL/GenBank/DDBJ databases">
        <authorList>
            <person name="Kikuchi T."/>
        </authorList>
    </citation>
    <scope>NUCLEOTIDE SEQUENCE</scope>
    <source>
        <strain evidence="4">NKZ352</strain>
    </source>
</reference>
<name>A0A8S1HXF3_9PELO</name>
<keyword evidence="1" id="KW-0347">Helicase</keyword>
<keyword evidence="1" id="KW-0233">DNA recombination</keyword>
<keyword evidence="1" id="KW-0378">Hydrolase</keyword>
<proteinExistence type="inferred from homology"/>
<keyword evidence="1" id="KW-0067">ATP-binding</keyword>
<evidence type="ECO:0000256" key="1">
    <source>
        <dbReference type="RuleBase" id="RU363044"/>
    </source>
</evidence>
<dbReference type="SUPFAM" id="SSF52540">
    <property type="entry name" value="P-loop containing nucleoside triphosphate hydrolases"/>
    <property type="match status" value="2"/>
</dbReference>
<keyword evidence="1" id="KW-0234">DNA repair</keyword>
<dbReference type="PANTHER" id="PTHR47642:SF6">
    <property type="entry name" value="ATP-DEPENDENT DNA HELICASE"/>
    <property type="match status" value="1"/>
</dbReference>
<dbReference type="Gene3D" id="3.40.50.300">
    <property type="entry name" value="P-loop containing nucleotide triphosphate hydrolases"/>
    <property type="match status" value="2"/>
</dbReference>
<gene>
    <name evidence="4" type="ORF">CAUJ_LOCUS16224</name>
</gene>
<feature type="region of interest" description="Disordered" evidence="2">
    <location>
        <begin position="38"/>
        <end position="79"/>
    </location>
</feature>
<dbReference type="InterPro" id="IPR027417">
    <property type="entry name" value="P-loop_NTPase"/>
</dbReference>
<dbReference type="GO" id="GO:0006310">
    <property type="term" value="P:DNA recombination"/>
    <property type="evidence" value="ECO:0007669"/>
    <property type="project" value="UniProtKB-KW"/>
</dbReference>
<dbReference type="EMBL" id="CAJGYM010000333">
    <property type="protein sequence ID" value="CAD6200327.1"/>
    <property type="molecule type" value="Genomic_DNA"/>
</dbReference>
<dbReference type="AlphaFoldDB" id="A0A8S1HXF3"/>
<feature type="compositionally biased region" description="Basic residues" evidence="2">
    <location>
        <begin position="1"/>
        <end position="13"/>
    </location>
</feature>
<keyword evidence="5" id="KW-1185">Reference proteome</keyword>
<comment type="caution">
    <text evidence="4">The sequence shown here is derived from an EMBL/GenBank/DDBJ whole genome shotgun (WGS) entry which is preliminary data.</text>
</comment>
<dbReference type="GO" id="GO:0000723">
    <property type="term" value="P:telomere maintenance"/>
    <property type="evidence" value="ECO:0007669"/>
    <property type="project" value="InterPro"/>
</dbReference>
<evidence type="ECO:0000259" key="3">
    <source>
        <dbReference type="Pfam" id="PF05970"/>
    </source>
</evidence>
<organism evidence="4 5">
    <name type="scientific">Caenorhabditis auriculariae</name>
    <dbReference type="NCBI Taxonomy" id="2777116"/>
    <lineage>
        <taxon>Eukaryota</taxon>
        <taxon>Metazoa</taxon>
        <taxon>Ecdysozoa</taxon>
        <taxon>Nematoda</taxon>
        <taxon>Chromadorea</taxon>
        <taxon>Rhabditida</taxon>
        <taxon>Rhabditina</taxon>
        <taxon>Rhabditomorpha</taxon>
        <taxon>Rhabditoidea</taxon>
        <taxon>Rhabditidae</taxon>
        <taxon>Peloderinae</taxon>
        <taxon>Caenorhabditis</taxon>
    </lineage>
</organism>
<dbReference type="OrthoDB" id="5876899at2759"/>
<evidence type="ECO:0000313" key="5">
    <source>
        <dbReference type="Proteomes" id="UP000835052"/>
    </source>
</evidence>
<dbReference type="Pfam" id="PF05970">
    <property type="entry name" value="PIF1"/>
    <property type="match status" value="1"/>
</dbReference>
<dbReference type="GO" id="GO:0006281">
    <property type="term" value="P:DNA repair"/>
    <property type="evidence" value="ECO:0007669"/>
    <property type="project" value="UniProtKB-KW"/>
</dbReference>
<feature type="region of interest" description="Disordered" evidence="2">
    <location>
        <begin position="1"/>
        <end position="24"/>
    </location>
</feature>
<dbReference type="Proteomes" id="UP000835052">
    <property type="component" value="Unassembled WGS sequence"/>
</dbReference>
<dbReference type="GO" id="GO:0005524">
    <property type="term" value="F:ATP binding"/>
    <property type="evidence" value="ECO:0007669"/>
    <property type="project" value="UniProtKB-KW"/>
</dbReference>
<dbReference type="GO" id="GO:0043139">
    <property type="term" value="F:5'-3' DNA helicase activity"/>
    <property type="evidence" value="ECO:0007669"/>
    <property type="project" value="UniProtKB-EC"/>
</dbReference>
<dbReference type="InterPro" id="IPR051055">
    <property type="entry name" value="PIF1_helicase"/>
</dbReference>
<feature type="domain" description="DNA helicase Pif1-like DEAD-box helicase" evidence="3">
    <location>
        <begin position="83"/>
        <end position="271"/>
    </location>
</feature>
<comment type="similarity">
    <text evidence="1">Belongs to the helicase family.</text>
</comment>
<evidence type="ECO:0000256" key="2">
    <source>
        <dbReference type="SAM" id="MobiDB-lite"/>
    </source>
</evidence>
<comment type="cofactor">
    <cofactor evidence="1">
        <name>Mg(2+)</name>
        <dbReference type="ChEBI" id="CHEBI:18420"/>
    </cofactor>
</comment>
<dbReference type="InterPro" id="IPR010285">
    <property type="entry name" value="DNA_helicase_pif1-like_DEAD"/>
</dbReference>
<evidence type="ECO:0000313" key="4">
    <source>
        <dbReference type="EMBL" id="CAD6200327.1"/>
    </source>
</evidence>
<keyword evidence="1" id="KW-0547">Nucleotide-binding</keyword>